<accession>A0AAV5UII7</accession>
<dbReference type="AlphaFoldDB" id="A0AAV5UII7"/>
<evidence type="ECO:0000256" key="2">
    <source>
        <dbReference type="SAM" id="Phobius"/>
    </source>
</evidence>
<sequence length="353" mass="40405">MTDFREFYRPGENCTTPWVDVHMWLIHTSELTISVLGLALNCIISLLTHRAAPIPYAQRRQLCGLSLNYALIGAIQLSRNIFLLFSLREPCLPETNTATCKLQEFPLVFCYIHGGILACIISTQMKKKYKESKRPVPYTWMCSIWQTLTVCICIAITFVFTAFDNESGPTRRMEQCSILLAIRNYQMVFILITLLILLHAIAVLYIVLYVSTHSTDCDKKTILSFCVRDVIIVETVGWHLGLLISGFAVAYRTIWQDTCLECVYLALELFFVFIPILISFAHPILLIWFVFPIRDSAVRIFPWMAAILPEYALVPPPAPTQRKSAIPSRKTRRASKKEQEKTTKFIEVKPVEV</sequence>
<feature type="transmembrane region" description="Helical" evidence="2">
    <location>
        <begin position="144"/>
        <end position="163"/>
    </location>
</feature>
<dbReference type="EMBL" id="BTSX01000006">
    <property type="protein sequence ID" value="GMT06513.1"/>
    <property type="molecule type" value="Genomic_DNA"/>
</dbReference>
<feature type="transmembrane region" description="Helical" evidence="2">
    <location>
        <begin position="187"/>
        <end position="210"/>
    </location>
</feature>
<protein>
    <submittedName>
        <fullName evidence="3">Uncharacterized protein</fullName>
    </submittedName>
</protein>
<feature type="region of interest" description="Disordered" evidence="1">
    <location>
        <begin position="317"/>
        <end position="342"/>
    </location>
</feature>
<proteinExistence type="predicted"/>
<keyword evidence="4" id="KW-1185">Reference proteome</keyword>
<dbReference type="Proteomes" id="UP001432027">
    <property type="component" value="Unassembled WGS sequence"/>
</dbReference>
<feature type="transmembrane region" description="Helical" evidence="2">
    <location>
        <begin position="231"/>
        <end position="251"/>
    </location>
</feature>
<feature type="transmembrane region" description="Helical" evidence="2">
    <location>
        <begin position="263"/>
        <end position="291"/>
    </location>
</feature>
<evidence type="ECO:0000256" key="1">
    <source>
        <dbReference type="SAM" id="MobiDB-lite"/>
    </source>
</evidence>
<keyword evidence="2" id="KW-0472">Membrane</keyword>
<keyword evidence="2" id="KW-0812">Transmembrane</keyword>
<reference evidence="3" key="1">
    <citation type="submission" date="2023-10" db="EMBL/GenBank/DDBJ databases">
        <title>Genome assembly of Pristionchus species.</title>
        <authorList>
            <person name="Yoshida K."/>
            <person name="Sommer R.J."/>
        </authorList>
    </citation>
    <scope>NUCLEOTIDE SEQUENCE</scope>
    <source>
        <strain evidence="3">RS0144</strain>
    </source>
</reference>
<dbReference type="SUPFAM" id="SSF81321">
    <property type="entry name" value="Family A G protein-coupled receptor-like"/>
    <property type="match status" value="1"/>
</dbReference>
<evidence type="ECO:0000313" key="3">
    <source>
        <dbReference type="EMBL" id="GMT06513.1"/>
    </source>
</evidence>
<gene>
    <name evidence="3" type="ORF">PENTCL1PPCAC_28687</name>
</gene>
<feature type="transmembrane region" description="Helical" evidence="2">
    <location>
        <begin position="105"/>
        <end position="123"/>
    </location>
</feature>
<feature type="transmembrane region" description="Helical" evidence="2">
    <location>
        <begin position="67"/>
        <end position="85"/>
    </location>
</feature>
<feature type="transmembrane region" description="Helical" evidence="2">
    <location>
        <begin position="24"/>
        <end position="47"/>
    </location>
</feature>
<evidence type="ECO:0000313" key="4">
    <source>
        <dbReference type="Proteomes" id="UP001432027"/>
    </source>
</evidence>
<name>A0AAV5UII7_9BILA</name>
<keyword evidence="2" id="KW-1133">Transmembrane helix</keyword>
<comment type="caution">
    <text evidence="3">The sequence shown here is derived from an EMBL/GenBank/DDBJ whole genome shotgun (WGS) entry which is preliminary data.</text>
</comment>
<organism evidence="3 4">
    <name type="scientific">Pristionchus entomophagus</name>
    <dbReference type="NCBI Taxonomy" id="358040"/>
    <lineage>
        <taxon>Eukaryota</taxon>
        <taxon>Metazoa</taxon>
        <taxon>Ecdysozoa</taxon>
        <taxon>Nematoda</taxon>
        <taxon>Chromadorea</taxon>
        <taxon>Rhabditida</taxon>
        <taxon>Rhabditina</taxon>
        <taxon>Diplogasteromorpha</taxon>
        <taxon>Diplogasteroidea</taxon>
        <taxon>Neodiplogasteridae</taxon>
        <taxon>Pristionchus</taxon>
    </lineage>
</organism>